<evidence type="ECO:0000313" key="1">
    <source>
        <dbReference type="EMBL" id="ELU13751.1"/>
    </source>
</evidence>
<evidence type="ECO:0000313" key="3">
    <source>
        <dbReference type="Proteomes" id="UP000014760"/>
    </source>
</evidence>
<reference evidence="2" key="3">
    <citation type="submission" date="2015-06" db="UniProtKB">
        <authorList>
            <consortium name="EnsemblMetazoa"/>
        </authorList>
    </citation>
    <scope>IDENTIFICATION</scope>
</reference>
<dbReference type="AlphaFoldDB" id="R7VBS9"/>
<dbReference type="Gene3D" id="3.60.10.10">
    <property type="entry name" value="Endonuclease/exonuclease/phosphatase"/>
    <property type="match status" value="1"/>
</dbReference>
<dbReference type="OrthoDB" id="416454at2759"/>
<dbReference type="EMBL" id="KB295062">
    <property type="protein sequence ID" value="ELU13751.1"/>
    <property type="molecule type" value="Genomic_DNA"/>
</dbReference>
<dbReference type="Proteomes" id="UP000014760">
    <property type="component" value="Unassembled WGS sequence"/>
</dbReference>
<sequence>MIMKVHGKIEAHIGIKSKSNGSDLEITQHLQHALDEVSIEFNTIVLLGGDLNGHHPHLSESISTNTAGRLLQRFATVNALTQVIQAPTRVTANSSSCLDIRLTNIPEEINFLGITALLHATLKKPGFYLRMHMKKYSGDSQRYPGRLAGGPTMKDISTIL</sequence>
<keyword evidence="3" id="KW-1185">Reference proteome</keyword>
<reference evidence="1 3" key="2">
    <citation type="journal article" date="2013" name="Nature">
        <title>Insights into bilaterian evolution from three spiralian genomes.</title>
        <authorList>
            <person name="Simakov O."/>
            <person name="Marletaz F."/>
            <person name="Cho S.J."/>
            <person name="Edsinger-Gonzales E."/>
            <person name="Havlak P."/>
            <person name="Hellsten U."/>
            <person name="Kuo D.H."/>
            <person name="Larsson T."/>
            <person name="Lv J."/>
            <person name="Arendt D."/>
            <person name="Savage R."/>
            <person name="Osoegawa K."/>
            <person name="de Jong P."/>
            <person name="Grimwood J."/>
            <person name="Chapman J.A."/>
            <person name="Shapiro H."/>
            <person name="Aerts A."/>
            <person name="Otillar R.P."/>
            <person name="Terry A.Y."/>
            <person name="Boore J.L."/>
            <person name="Grigoriev I.V."/>
            <person name="Lindberg D.R."/>
            <person name="Seaver E.C."/>
            <person name="Weisblat D.A."/>
            <person name="Putnam N.H."/>
            <person name="Rokhsar D.S."/>
        </authorList>
    </citation>
    <scope>NUCLEOTIDE SEQUENCE</scope>
    <source>
        <strain evidence="1 3">I ESC-2004</strain>
    </source>
</reference>
<organism evidence="1">
    <name type="scientific">Capitella teleta</name>
    <name type="common">Polychaete worm</name>
    <dbReference type="NCBI Taxonomy" id="283909"/>
    <lineage>
        <taxon>Eukaryota</taxon>
        <taxon>Metazoa</taxon>
        <taxon>Spiralia</taxon>
        <taxon>Lophotrochozoa</taxon>
        <taxon>Annelida</taxon>
        <taxon>Polychaeta</taxon>
        <taxon>Sedentaria</taxon>
        <taxon>Scolecida</taxon>
        <taxon>Capitellidae</taxon>
        <taxon>Capitella</taxon>
    </lineage>
</organism>
<gene>
    <name evidence="1" type="ORF">CAPTEDRAFT_190336</name>
</gene>
<dbReference type="EMBL" id="AMQN01000754">
    <property type="status" value="NOT_ANNOTATED_CDS"/>
    <property type="molecule type" value="Genomic_DNA"/>
</dbReference>
<dbReference type="HOGENOM" id="CLU_1653771_0_0_1"/>
<reference evidence="3" key="1">
    <citation type="submission" date="2012-12" db="EMBL/GenBank/DDBJ databases">
        <authorList>
            <person name="Hellsten U."/>
            <person name="Grimwood J."/>
            <person name="Chapman J.A."/>
            <person name="Shapiro H."/>
            <person name="Aerts A."/>
            <person name="Otillar R.P."/>
            <person name="Terry A.Y."/>
            <person name="Boore J.L."/>
            <person name="Simakov O."/>
            <person name="Marletaz F."/>
            <person name="Cho S.-J."/>
            <person name="Edsinger-Gonzales E."/>
            <person name="Havlak P."/>
            <person name="Kuo D.-H."/>
            <person name="Larsson T."/>
            <person name="Lv J."/>
            <person name="Arendt D."/>
            <person name="Savage R."/>
            <person name="Osoegawa K."/>
            <person name="de Jong P."/>
            <person name="Lindberg D.R."/>
            <person name="Seaver E.C."/>
            <person name="Weisblat D.A."/>
            <person name="Putnam N.H."/>
            <person name="Grigoriev I.V."/>
            <person name="Rokhsar D.S."/>
        </authorList>
    </citation>
    <scope>NUCLEOTIDE SEQUENCE</scope>
    <source>
        <strain evidence="3">I ESC-2004</strain>
    </source>
</reference>
<dbReference type="EnsemblMetazoa" id="CapteT190336">
    <property type="protein sequence ID" value="CapteP190336"/>
    <property type="gene ID" value="CapteG190336"/>
</dbReference>
<accession>R7VBS9</accession>
<dbReference type="SUPFAM" id="SSF56219">
    <property type="entry name" value="DNase I-like"/>
    <property type="match status" value="1"/>
</dbReference>
<protein>
    <submittedName>
        <fullName evidence="1 2">Uncharacterized protein</fullName>
    </submittedName>
</protein>
<name>R7VBS9_CAPTE</name>
<evidence type="ECO:0000313" key="2">
    <source>
        <dbReference type="EnsemblMetazoa" id="CapteP190336"/>
    </source>
</evidence>
<proteinExistence type="predicted"/>
<dbReference type="InterPro" id="IPR036691">
    <property type="entry name" value="Endo/exonu/phosph_ase_sf"/>
</dbReference>